<accession>A0AC35U5S3</accession>
<proteinExistence type="predicted"/>
<evidence type="ECO:0000313" key="2">
    <source>
        <dbReference type="WBParaSite" id="RSKR_0000833500.1"/>
    </source>
</evidence>
<protein>
    <submittedName>
        <fullName evidence="2">DB domain-containing protein</fullName>
    </submittedName>
</protein>
<organism evidence="1 2">
    <name type="scientific">Rhabditophanes sp. KR3021</name>
    <dbReference type="NCBI Taxonomy" id="114890"/>
    <lineage>
        <taxon>Eukaryota</taxon>
        <taxon>Metazoa</taxon>
        <taxon>Ecdysozoa</taxon>
        <taxon>Nematoda</taxon>
        <taxon>Chromadorea</taxon>
        <taxon>Rhabditida</taxon>
        <taxon>Tylenchina</taxon>
        <taxon>Panagrolaimomorpha</taxon>
        <taxon>Strongyloidoidea</taxon>
        <taxon>Alloionematidae</taxon>
        <taxon>Rhabditophanes</taxon>
    </lineage>
</organism>
<name>A0AC35U5S3_9BILA</name>
<dbReference type="Proteomes" id="UP000095286">
    <property type="component" value="Unplaced"/>
</dbReference>
<dbReference type="WBParaSite" id="RSKR_0000833500.1">
    <property type="protein sequence ID" value="RSKR_0000833500.1"/>
    <property type="gene ID" value="RSKR_0000833500"/>
</dbReference>
<reference evidence="2" key="1">
    <citation type="submission" date="2016-11" db="UniProtKB">
        <authorList>
            <consortium name="WormBaseParasite"/>
        </authorList>
    </citation>
    <scope>IDENTIFICATION</scope>
    <source>
        <strain evidence="2">KR3021</strain>
    </source>
</reference>
<evidence type="ECO:0000313" key="1">
    <source>
        <dbReference type="Proteomes" id="UP000095286"/>
    </source>
</evidence>
<sequence>MFKRFIKKVAVTSRNHNPTYGGVAAVPEIHQHYYQDNGVDILVMEPIAESMSTPARNFNAIEEDIIIPMTELHIPQSRCLEACGRKRHHSVVHTPDEEIQHVSNLSVVTVSPAEKPYTQAHIGRILPLTPEEEDAIEMLNCLKLAAIIPLLLNVCESKKGGDMLENAAKSSGIGAVFSAIEPGVTIRQCNCKEQGECIQVIKKQVYSCSDKCFHTFRSITARPMDLKKCIDDKEGRINTFVKCFHEKSESCLPHDNGTMVPKHDIKKMFNIAEIQLGSHRNHLLKNSAIQPVRAIFNTSLEFAICVKNCVLEENKDGFCFDKINCQPWLTEKKTVSTIKKCVKQFDWKKEAGDLCECSLKAGVSSLQRICPMLKLMSMGSKKKGPMRGNHTTIAKANNNLSNQGGMTTNGPV</sequence>